<protein>
    <submittedName>
        <fullName evidence="2">Uncharacterized protein DUF2490</fullName>
    </submittedName>
</protein>
<evidence type="ECO:0000256" key="1">
    <source>
        <dbReference type="SAM" id="SignalP"/>
    </source>
</evidence>
<name>A0A318USA3_9SPHI</name>
<keyword evidence="3" id="KW-1185">Reference proteome</keyword>
<feature type="signal peptide" evidence="1">
    <location>
        <begin position="1"/>
        <end position="20"/>
    </location>
</feature>
<dbReference type="RefSeq" id="WP_110831774.1">
    <property type="nucleotide sequence ID" value="NZ_QKLU01000004.1"/>
</dbReference>
<dbReference type="Pfam" id="PF10677">
    <property type="entry name" value="DUF2490"/>
    <property type="match status" value="1"/>
</dbReference>
<feature type="chain" id="PRO_5016423632" evidence="1">
    <location>
        <begin position="21"/>
        <end position="234"/>
    </location>
</feature>
<dbReference type="InterPro" id="IPR019619">
    <property type="entry name" value="DUF2490"/>
</dbReference>
<dbReference type="AlphaFoldDB" id="A0A318USA3"/>
<accession>A0A318USA3</accession>
<proteinExistence type="predicted"/>
<dbReference type="OrthoDB" id="1118734at2"/>
<organism evidence="2 3">
    <name type="scientific">Pedobacter nutrimenti</name>
    <dbReference type="NCBI Taxonomy" id="1241337"/>
    <lineage>
        <taxon>Bacteria</taxon>
        <taxon>Pseudomonadati</taxon>
        <taxon>Bacteroidota</taxon>
        <taxon>Sphingobacteriia</taxon>
        <taxon>Sphingobacteriales</taxon>
        <taxon>Sphingobacteriaceae</taxon>
        <taxon>Pedobacter</taxon>
    </lineage>
</organism>
<evidence type="ECO:0000313" key="2">
    <source>
        <dbReference type="EMBL" id="PYF74449.1"/>
    </source>
</evidence>
<dbReference type="EMBL" id="QKLU01000004">
    <property type="protein sequence ID" value="PYF74449.1"/>
    <property type="molecule type" value="Genomic_DNA"/>
</dbReference>
<sequence>MRILILLFTAFCFMTTTGIAQTIQQNSGWLFLMNTTKFNNKWGSHLDIQLRSADKWDHLRNFMFRPGITYYVNKKNELTLGYLWNETFNPSGSIHPSATEHRIWQQYIYKHKIGTINVSHRLRTEQRFIERHGQQDVFAQRFRYFFRLLMPLEKEVKDFEKGFFAALQNEFFLNIQNKQELNQHVFDQNRAYLAGGYRLNKALDIEAGYLNQASKGINRSTVNHVVQLAVYTRF</sequence>
<gene>
    <name evidence="2" type="ORF">B0O44_104621</name>
</gene>
<keyword evidence="1" id="KW-0732">Signal</keyword>
<evidence type="ECO:0000313" key="3">
    <source>
        <dbReference type="Proteomes" id="UP000248198"/>
    </source>
</evidence>
<reference evidence="2 3" key="1">
    <citation type="submission" date="2018-06" db="EMBL/GenBank/DDBJ databases">
        <title>Genomic Encyclopedia of Archaeal and Bacterial Type Strains, Phase II (KMG-II): from individual species to whole genera.</title>
        <authorList>
            <person name="Goeker M."/>
        </authorList>
    </citation>
    <scope>NUCLEOTIDE SEQUENCE [LARGE SCALE GENOMIC DNA]</scope>
    <source>
        <strain evidence="2 3">DSM 27372</strain>
    </source>
</reference>
<dbReference type="Proteomes" id="UP000248198">
    <property type="component" value="Unassembled WGS sequence"/>
</dbReference>
<comment type="caution">
    <text evidence="2">The sequence shown here is derived from an EMBL/GenBank/DDBJ whole genome shotgun (WGS) entry which is preliminary data.</text>
</comment>